<keyword evidence="5" id="KW-0560">Oxidoreductase</keyword>
<keyword evidence="7" id="KW-1185">Reference proteome</keyword>
<keyword evidence="3" id="KW-0963">Cytoplasm</keyword>
<evidence type="ECO:0000256" key="5">
    <source>
        <dbReference type="ARBA" id="ARBA00023002"/>
    </source>
</evidence>
<evidence type="ECO:0000313" key="6">
    <source>
        <dbReference type="EMBL" id="GGE33653.1"/>
    </source>
</evidence>
<protein>
    <submittedName>
        <fullName evidence="6">Benzil reductase ((S)-benzoin forming)</fullName>
    </submittedName>
</protein>
<dbReference type="PRINTS" id="PR00081">
    <property type="entry name" value="GDHRDH"/>
</dbReference>
<dbReference type="Proteomes" id="UP000628775">
    <property type="component" value="Unassembled WGS sequence"/>
</dbReference>
<evidence type="ECO:0000256" key="1">
    <source>
        <dbReference type="ARBA" id="ARBA00004496"/>
    </source>
</evidence>
<evidence type="ECO:0000313" key="7">
    <source>
        <dbReference type="Proteomes" id="UP000628775"/>
    </source>
</evidence>
<dbReference type="Pfam" id="PF00106">
    <property type="entry name" value="adh_short"/>
    <property type="match status" value="1"/>
</dbReference>
<comment type="caution">
    <text evidence="6">The sequence shown here is derived from an EMBL/GenBank/DDBJ whole genome shotgun (WGS) entry which is preliminary data.</text>
</comment>
<dbReference type="PANTHER" id="PTHR44085:SF2">
    <property type="entry name" value="SEPIAPTERIN REDUCTASE"/>
    <property type="match status" value="1"/>
</dbReference>
<keyword evidence="4" id="KW-0521">NADP</keyword>
<dbReference type="PANTHER" id="PTHR44085">
    <property type="entry name" value="SEPIAPTERIN REDUCTASE"/>
    <property type="match status" value="1"/>
</dbReference>
<name>A0A8J2VN05_9BACL</name>
<comment type="subcellular location">
    <subcellularLocation>
        <location evidence="1">Cytoplasm</location>
    </subcellularLocation>
</comment>
<dbReference type="SUPFAM" id="SSF51735">
    <property type="entry name" value="NAD(P)-binding Rossmann-fold domains"/>
    <property type="match status" value="1"/>
</dbReference>
<comment type="similarity">
    <text evidence="2">Belongs to the short-chain dehydrogenases/reductases (SDR) family.</text>
</comment>
<dbReference type="InterPro" id="IPR036291">
    <property type="entry name" value="NAD(P)-bd_dom_sf"/>
</dbReference>
<dbReference type="GO" id="GO:0004757">
    <property type="term" value="F:sepiapterin reductase (NADP+) activity"/>
    <property type="evidence" value="ECO:0007669"/>
    <property type="project" value="TreeGrafter"/>
</dbReference>
<dbReference type="PROSITE" id="PS00061">
    <property type="entry name" value="ADH_SHORT"/>
    <property type="match status" value="1"/>
</dbReference>
<dbReference type="InterPro" id="IPR002347">
    <property type="entry name" value="SDR_fam"/>
</dbReference>
<dbReference type="InterPro" id="IPR051721">
    <property type="entry name" value="Biopterin_syn/organic_redct"/>
</dbReference>
<evidence type="ECO:0000256" key="2">
    <source>
        <dbReference type="ARBA" id="ARBA00006484"/>
    </source>
</evidence>
<reference evidence="6" key="1">
    <citation type="journal article" date="2014" name="Int. J. Syst. Evol. Microbiol.">
        <title>Complete genome sequence of Corynebacterium casei LMG S-19264T (=DSM 44701T), isolated from a smear-ripened cheese.</title>
        <authorList>
            <consortium name="US DOE Joint Genome Institute (JGI-PGF)"/>
            <person name="Walter F."/>
            <person name="Albersmeier A."/>
            <person name="Kalinowski J."/>
            <person name="Ruckert C."/>
        </authorList>
    </citation>
    <scope>NUCLEOTIDE SEQUENCE</scope>
    <source>
        <strain evidence="6">CGMCC 1.15371</strain>
    </source>
</reference>
<accession>A0A8J2VN05</accession>
<dbReference type="Gene3D" id="3.40.50.720">
    <property type="entry name" value="NAD(P)-binding Rossmann-like Domain"/>
    <property type="match status" value="1"/>
</dbReference>
<dbReference type="InterPro" id="IPR020904">
    <property type="entry name" value="Sc_DH/Rdtase_CS"/>
</dbReference>
<dbReference type="GO" id="GO:0005737">
    <property type="term" value="C:cytoplasm"/>
    <property type="evidence" value="ECO:0007669"/>
    <property type="project" value="UniProtKB-SubCell"/>
</dbReference>
<organism evidence="6 7">
    <name type="scientific">Pullulanibacillus camelliae</name>
    <dbReference type="NCBI Taxonomy" id="1707096"/>
    <lineage>
        <taxon>Bacteria</taxon>
        <taxon>Bacillati</taxon>
        <taxon>Bacillota</taxon>
        <taxon>Bacilli</taxon>
        <taxon>Bacillales</taxon>
        <taxon>Sporolactobacillaceae</taxon>
        <taxon>Pullulanibacillus</taxon>
    </lineage>
</organism>
<dbReference type="AlphaFoldDB" id="A0A8J2VN05"/>
<evidence type="ECO:0000256" key="3">
    <source>
        <dbReference type="ARBA" id="ARBA00022490"/>
    </source>
</evidence>
<reference evidence="6" key="2">
    <citation type="submission" date="2020-09" db="EMBL/GenBank/DDBJ databases">
        <authorList>
            <person name="Sun Q."/>
            <person name="Zhou Y."/>
        </authorList>
    </citation>
    <scope>NUCLEOTIDE SEQUENCE</scope>
    <source>
        <strain evidence="6">CGMCC 1.15371</strain>
    </source>
</reference>
<dbReference type="GO" id="GO:0006729">
    <property type="term" value="P:tetrahydrobiopterin biosynthetic process"/>
    <property type="evidence" value="ECO:0007669"/>
    <property type="project" value="TreeGrafter"/>
</dbReference>
<evidence type="ECO:0000256" key="4">
    <source>
        <dbReference type="ARBA" id="ARBA00022857"/>
    </source>
</evidence>
<sequence length="255" mass="28001">MNAVIVTGASRGLGAAIAEQFMDRGFAVITVARRENEPLKQKAQKLKLSYAHLTCDLSQFDGQQDLTRQLKPTLDKMGDLEALYVVNNAGVVEPVERVGKMSPLEMKRLIDINVLAPMVLTNHLVQLFPTTPLMIVNVTSGAAQHARHGWSAYSSSKAALNVFTETAALESKATGAPHTFIAYNPGIMDTDMQGVIRSSDSQAFQDVERFQEFKEKGMLRSPERVARALVSLVLDNRDIKNGQIYDVNDLLKGNA</sequence>
<proteinExistence type="inferred from homology"/>
<gene>
    <name evidence="6" type="primary">yueD</name>
    <name evidence="6" type="ORF">GCM10011391_10440</name>
</gene>
<dbReference type="EMBL" id="BMIR01000003">
    <property type="protein sequence ID" value="GGE33653.1"/>
    <property type="molecule type" value="Genomic_DNA"/>
</dbReference>